<dbReference type="EMBL" id="CP158374">
    <property type="protein sequence ID" value="XBX81294.1"/>
    <property type="molecule type" value="Genomic_DNA"/>
</dbReference>
<sequence>MIDRTAMPAARLAPWSVFGAVFALFSLLMGIWALASPLMAVPDEPAHAIRAAAVVRGQFIAGASPDQPWQAEVTVPRFVAHTGSLTCFAFDPTKSAACQTPLDGDQDELVPAPTSANVNSPAYYAIVGLPTLVLSGDVAIYAMRLVNAVLVAALMGFTAMALSMARWARWSLLAFAVSATPMLLFLGGSINPNAAEIASAMAVFAALVAVLTAPMSDRRLWALTAVTIGSVWMLVNTRSIALLWLVVVVSAALVLGRPGVVRRVLRRPAAWVALAASFAVSLAAFAWYTKPQIDAPAGSAPDYPLMGAPFFTGFQLMLEQTFDLFSGWVGIFGWLDTAAPGWAQGVWAILLTTPVLGAIAFGSGRARIATILLVAAAFLIPPIAQGVLITDYGLIWQARYAMAVYCCMVICAGIALDGIRQDAPLPSRGRIGTVALVLAAFGQLVTFVWVLRRYVVGTGGWADMLLRPEWQPPLGWLTLTVAFAAVLAAGVVFASRALHPRLVAANGVEAVDAIQPVVPAGTTPRTKSAG</sequence>
<feature type="transmembrane region" description="Helical" evidence="1">
    <location>
        <begin position="431"/>
        <end position="451"/>
    </location>
</feature>
<reference evidence="2" key="1">
    <citation type="submission" date="2024-05" db="EMBL/GenBank/DDBJ databases">
        <authorList>
            <person name="Yu L."/>
        </authorList>
    </citation>
    <scope>NUCLEOTIDE SEQUENCE</scope>
    <source>
        <strain evidence="2">G08B096</strain>
    </source>
</reference>
<feature type="transmembrane region" description="Helical" evidence="1">
    <location>
        <begin position="400"/>
        <end position="419"/>
    </location>
</feature>
<organism evidence="2">
    <name type="scientific">Agromyces sp. G08B096</name>
    <dbReference type="NCBI Taxonomy" id="3156399"/>
    <lineage>
        <taxon>Bacteria</taxon>
        <taxon>Bacillati</taxon>
        <taxon>Actinomycetota</taxon>
        <taxon>Actinomycetes</taxon>
        <taxon>Micrococcales</taxon>
        <taxon>Microbacteriaceae</taxon>
        <taxon>Agromyces</taxon>
    </lineage>
</organism>
<dbReference type="Pfam" id="PF09913">
    <property type="entry name" value="DUF2142"/>
    <property type="match status" value="1"/>
</dbReference>
<keyword evidence="1" id="KW-0812">Transmembrane</keyword>
<protein>
    <submittedName>
        <fullName evidence="2">DUF2142 domain-containing protein</fullName>
    </submittedName>
</protein>
<feature type="transmembrane region" description="Helical" evidence="1">
    <location>
        <begin position="170"/>
        <end position="188"/>
    </location>
</feature>
<gene>
    <name evidence="2" type="ORF">ABIQ69_11805</name>
</gene>
<evidence type="ECO:0000256" key="1">
    <source>
        <dbReference type="SAM" id="Phobius"/>
    </source>
</evidence>
<dbReference type="RefSeq" id="WP_350347316.1">
    <property type="nucleotide sequence ID" value="NZ_CP158374.1"/>
</dbReference>
<feature type="transmembrane region" description="Helical" evidence="1">
    <location>
        <begin position="194"/>
        <end position="213"/>
    </location>
</feature>
<feature type="transmembrane region" description="Helical" evidence="1">
    <location>
        <begin position="474"/>
        <end position="494"/>
    </location>
</feature>
<dbReference type="AlphaFoldDB" id="A0AAU7W4B0"/>
<name>A0AAU7W4B0_9MICO</name>
<dbReference type="InterPro" id="IPR018674">
    <property type="entry name" value="DUF2142_membrane"/>
</dbReference>
<feature type="transmembrane region" description="Helical" evidence="1">
    <location>
        <begin position="342"/>
        <end position="361"/>
    </location>
</feature>
<feature type="transmembrane region" description="Helical" evidence="1">
    <location>
        <begin position="138"/>
        <end position="158"/>
    </location>
</feature>
<feature type="transmembrane region" description="Helical" evidence="1">
    <location>
        <begin position="241"/>
        <end position="257"/>
    </location>
</feature>
<feature type="transmembrane region" description="Helical" evidence="1">
    <location>
        <begin position="368"/>
        <end position="388"/>
    </location>
</feature>
<keyword evidence="1" id="KW-0472">Membrane</keyword>
<proteinExistence type="predicted"/>
<feature type="transmembrane region" description="Helical" evidence="1">
    <location>
        <begin position="12"/>
        <end position="35"/>
    </location>
</feature>
<evidence type="ECO:0000313" key="2">
    <source>
        <dbReference type="EMBL" id="XBX81294.1"/>
    </source>
</evidence>
<accession>A0AAU7W4B0</accession>
<keyword evidence="1" id="KW-1133">Transmembrane helix</keyword>
<feature type="transmembrane region" description="Helical" evidence="1">
    <location>
        <begin position="269"/>
        <end position="288"/>
    </location>
</feature>